<evidence type="ECO:0000313" key="1">
    <source>
        <dbReference type="EMBL" id="ROV88288.1"/>
    </source>
</evidence>
<name>A0A423VBP9_9PEZI</name>
<protein>
    <submittedName>
        <fullName evidence="1">Uncharacterized protein</fullName>
    </submittedName>
</protein>
<keyword evidence="2" id="KW-1185">Reference proteome</keyword>
<organism evidence="1 2">
    <name type="scientific">Cytospora leucostoma</name>
    <dbReference type="NCBI Taxonomy" id="1230097"/>
    <lineage>
        <taxon>Eukaryota</taxon>
        <taxon>Fungi</taxon>
        <taxon>Dikarya</taxon>
        <taxon>Ascomycota</taxon>
        <taxon>Pezizomycotina</taxon>
        <taxon>Sordariomycetes</taxon>
        <taxon>Sordariomycetidae</taxon>
        <taxon>Diaporthales</taxon>
        <taxon>Cytosporaceae</taxon>
        <taxon>Cytospora</taxon>
    </lineage>
</organism>
<dbReference type="AlphaFoldDB" id="A0A423VBP9"/>
<reference evidence="1 2" key="1">
    <citation type="submission" date="2015-09" db="EMBL/GenBank/DDBJ databases">
        <title>Host preference determinants of Valsa canker pathogens revealed by comparative genomics.</title>
        <authorList>
            <person name="Yin Z."/>
            <person name="Huang L."/>
        </authorList>
    </citation>
    <scope>NUCLEOTIDE SEQUENCE [LARGE SCALE GENOMIC DNA]</scope>
    <source>
        <strain evidence="1 2">SXYLt</strain>
    </source>
</reference>
<dbReference type="EMBL" id="LKEB01000121">
    <property type="protein sequence ID" value="ROV88288.1"/>
    <property type="molecule type" value="Genomic_DNA"/>
</dbReference>
<gene>
    <name evidence="1" type="ORF">VPNG_10326</name>
</gene>
<comment type="caution">
    <text evidence="1">The sequence shown here is derived from an EMBL/GenBank/DDBJ whole genome shotgun (WGS) entry which is preliminary data.</text>
</comment>
<proteinExistence type="predicted"/>
<sequence>MTQSPPTEVDAQCVLLRQGMDFPFNQLTPLKFALRAAYTHSHSYVHTKRKFHCPSLTGLTAVRLSGNVVGFGAFGLHFVWYPVLIASYSGQVFARDVLYLVPTMSGSLCMT</sequence>
<dbReference type="Proteomes" id="UP000285146">
    <property type="component" value="Unassembled WGS sequence"/>
</dbReference>
<accession>A0A423VBP9</accession>
<dbReference type="InParanoid" id="A0A423VBP9"/>
<evidence type="ECO:0000313" key="2">
    <source>
        <dbReference type="Proteomes" id="UP000285146"/>
    </source>
</evidence>